<reference evidence="2" key="2">
    <citation type="submission" date="2020-11" db="EMBL/GenBank/DDBJ databases">
        <authorList>
            <person name="McCartney M.A."/>
            <person name="Auch B."/>
            <person name="Kono T."/>
            <person name="Mallez S."/>
            <person name="Becker A."/>
            <person name="Gohl D.M."/>
            <person name="Silverstein K.A.T."/>
            <person name="Koren S."/>
            <person name="Bechman K.B."/>
            <person name="Herman A."/>
            <person name="Abrahante J.E."/>
            <person name="Garbe J."/>
        </authorList>
    </citation>
    <scope>NUCLEOTIDE SEQUENCE</scope>
    <source>
        <strain evidence="2">Duluth1</strain>
        <tissue evidence="2">Whole animal</tissue>
    </source>
</reference>
<comment type="caution">
    <text evidence="2">The sequence shown here is derived from an EMBL/GenBank/DDBJ whole genome shotgun (WGS) entry which is preliminary data.</text>
</comment>
<evidence type="ECO:0000313" key="2">
    <source>
        <dbReference type="EMBL" id="KAH3706492.1"/>
    </source>
</evidence>
<evidence type="ECO:0000256" key="1">
    <source>
        <dbReference type="SAM" id="MobiDB-lite"/>
    </source>
</evidence>
<keyword evidence="3" id="KW-1185">Reference proteome</keyword>
<feature type="region of interest" description="Disordered" evidence="1">
    <location>
        <begin position="45"/>
        <end position="66"/>
    </location>
</feature>
<accession>A0A9D3YUC8</accession>
<dbReference type="EMBL" id="JAIWYP010000014">
    <property type="protein sequence ID" value="KAH3706492.1"/>
    <property type="molecule type" value="Genomic_DNA"/>
</dbReference>
<protein>
    <submittedName>
        <fullName evidence="2">Uncharacterized protein</fullName>
    </submittedName>
</protein>
<dbReference type="Proteomes" id="UP000828390">
    <property type="component" value="Unassembled WGS sequence"/>
</dbReference>
<name>A0A9D3YUC8_DREPO</name>
<sequence length="87" mass="10534">MNHTDQTIRTIQTRRYGPYRLDDTDDTIFTFVYDFRDDTKHTDQTIRTKQTRRYGPFRPDDTDHADQTIRTTDDTIWTRVYGPHLHV</sequence>
<gene>
    <name evidence="2" type="ORF">DPMN_065879</name>
</gene>
<evidence type="ECO:0000313" key="3">
    <source>
        <dbReference type="Proteomes" id="UP000828390"/>
    </source>
</evidence>
<proteinExistence type="predicted"/>
<organism evidence="2 3">
    <name type="scientific">Dreissena polymorpha</name>
    <name type="common">Zebra mussel</name>
    <name type="synonym">Mytilus polymorpha</name>
    <dbReference type="NCBI Taxonomy" id="45954"/>
    <lineage>
        <taxon>Eukaryota</taxon>
        <taxon>Metazoa</taxon>
        <taxon>Spiralia</taxon>
        <taxon>Lophotrochozoa</taxon>
        <taxon>Mollusca</taxon>
        <taxon>Bivalvia</taxon>
        <taxon>Autobranchia</taxon>
        <taxon>Heteroconchia</taxon>
        <taxon>Euheterodonta</taxon>
        <taxon>Imparidentia</taxon>
        <taxon>Neoheterodontei</taxon>
        <taxon>Myida</taxon>
        <taxon>Dreissenoidea</taxon>
        <taxon>Dreissenidae</taxon>
        <taxon>Dreissena</taxon>
    </lineage>
</organism>
<reference evidence="2" key="1">
    <citation type="journal article" date="2019" name="bioRxiv">
        <title>The Genome of the Zebra Mussel, Dreissena polymorpha: A Resource for Invasive Species Research.</title>
        <authorList>
            <person name="McCartney M.A."/>
            <person name="Auch B."/>
            <person name="Kono T."/>
            <person name="Mallez S."/>
            <person name="Zhang Y."/>
            <person name="Obille A."/>
            <person name="Becker A."/>
            <person name="Abrahante J.E."/>
            <person name="Garbe J."/>
            <person name="Badalamenti J.P."/>
            <person name="Herman A."/>
            <person name="Mangelson H."/>
            <person name="Liachko I."/>
            <person name="Sullivan S."/>
            <person name="Sone E.D."/>
            <person name="Koren S."/>
            <person name="Silverstein K.A.T."/>
            <person name="Beckman K.B."/>
            <person name="Gohl D.M."/>
        </authorList>
    </citation>
    <scope>NUCLEOTIDE SEQUENCE</scope>
    <source>
        <strain evidence="2">Duluth1</strain>
        <tissue evidence="2">Whole animal</tissue>
    </source>
</reference>
<dbReference type="AlphaFoldDB" id="A0A9D3YUC8"/>